<gene>
    <name evidence="2" type="ORF">LECACI_7A002363</name>
</gene>
<sequence>MVGTRSGRTSYDSTWEVPKNPKEANAKVVNKKAPPANTPKGPRGKEKQMSAARAKSTQSKGKPVTEWLGGVNDEEKVTRPRIPIPPEVREPRRAIPTSAEPFPVKRISNDLWKSTTASLSFVYRSELETDPDTETIALNIIDHIIKPENWNPNLSWNVLSATCFFLASKVTGKHRNTAERIAAACKVDPQIAAAMAGSQAFYDPGVQYRLAQALAVSAEDIKRGYRILYGHREKCEELVGMYADRLAGLPHPDQLWAFGRANNAVQVQAQGPAGYAKPMDAPPKAQPQPLSGPAPTTVKDSDEISWDDDILDGGHEFDKAGVTDAITASDAGQMGLPAVEKDPLALLKAAEEKASEADLDLFDLDEFDTYVAENE</sequence>
<keyword evidence="3" id="KW-1185">Reference proteome</keyword>
<dbReference type="AlphaFoldDB" id="A0AAI9E8U3"/>
<evidence type="ECO:0000313" key="3">
    <source>
        <dbReference type="Proteomes" id="UP001296104"/>
    </source>
</evidence>
<evidence type="ECO:0000313" key="2">
    <source>
        <dbReference type="EMBL" id="CAK3894684.1"/>
    </source>
</evidence>
<evidence type="ECO:0000256" key="1">
    <source>
        <dbReference type="SAM" id="MobiDB-lite"/>
    </source>
</evidence>
<feature type="compositionally biased region" description="Low complexity" evidence="1">
    <location>
        <begin position="26"/>
        <end position="35"/>
    </location>
</feature>
<reference evidence="2" key="1">
    <citation type="submission" date="2023-11" db="EMBL/GenBank/DDBJ databases">
        <authorList>
            <person name="Alioto T."/>
            <person name="Alioto T."/>
            <person name="Gomez Garrido J."/>
        </authorList>
    </citation>
    <scope>NUCLEOTIDE SEQUENCE</scope>
</reference>
<dbReference type="EMBL" id="CAVMBE010000010">
    <property type="protein sequence ID" value="CAK3894684.1"/>
    <property type="molecule type" value="Genomic_DNA"/>
</dbReference>
<comment type="caution">
    <text evidence="2">The sequence shown here is derived from an EMBL/GenBank/DDBJ whole genome shotgun (WGS) entry which is preliminary data.</text>
</comment>
<dbReference type="CDD" id="cd00043">
    <property type="entry name" value="CYCLIN_SF"/>
    <property type="match status" value="1"/>
</dbReference>
<protein>
    <submittedName>
        <fullName evidence="2">Uncharacterized protein</fullName>
    </submittedName>
</protein>
<feature type="region of interest" description="Disordered" evidence="1">
    <location>
        <begin position="273"/>
        <end position="301"/>
    </location>
</feature>
<feature type="compositionally biased region" description="Pro residues" evidence="1">
    <location>
        <begin position="280"/>
        <end position="292"/>
    </location>
</feature>
<name>A0AAI9E8U3_9PEZI</name>
<dbReference type="Proteomes" id="UP001296104">
    <property type="component" value="Unassembled WGS sequence"/>
</dbReference>
<proteinExistence type="predicted"/>
<feature type="region of interest" description="Disordered" evidence="1">
    <location>
        <begin position="1"/>
        <end position="66"/>
    </location>
</feature>
<accession>A0AAI9E8U3</accession>
<organism evidence="2 3">
    <name type="scientific">Lecanosticta acicola</name>
    <dbReference type="NCBI Taxonomy" id="111012"/>
    <lineage>
        <taxon>Eukaryota</taxon>
        <taxon>Fungi</taxon>
        <taxon>Dikarya</taxon>
        <taxon>Ascomycota</taxon>
        <taxon>Pezizomycotina</taxon>
        <taxon>Dothideomycetes</taxon>
        <taxon>Dothideomycetidae</taxon>
        <taxon>Mycosphaerellales</taxon>
        <taxon>Mycosphaerellaceae</taxon>
        <taxon>Lecanosticta</taxon>
    </lineage>
</organism>
<feature type="compositionally biased region" description="Polar residues" evidence="1">
    <location>
        <begin position="1"/>
        <end position="13"/>
    </location>
</feature>